<sequence>MLGLEVAFLLYVEATTMSEHARALVKANNLQNVVEVIEGLMEDVTLPEKAWDSRKERPGSITLAQCFPRFNRCHNGDVSTTRRVFPFEATREGGRGLGVNSGDALRGIPTMTTEGIVEHDSSMLGAILQIRELRQSALVERELDQTTFTIGRKLEEKLEEAHGGDFRCELLLEPAMQWCGTCALQVFQLRHFMMCKYGGMNHVLS</sequence>
<dbReference type="EMBL" id="CP144695">
    <property type="protein sequence ID" value="WVZ08563.1"/>
    <property type="molecule type" value="Genomic_DNA"/>
</dbReference>
<gene>
    <name evidence="1" type="ORF">V8G54_021909</name>
</gene>
<reference evidence="1 2" key="1">
    <citation type="journal article" date="2023" name="Life. Sci Alliance">
        <title>Evolutionary insights into 3D genome organization and epigenetic landscape of Vigna mungo.</title>
        <authorList>
            <person name="Junaid A."/>
            <person name="Singh B."/>
            <person name="Bhatia S."/>
        </authorList>
    </citation>
    <scope>NUCLEOTIDE SEQUENCE [LARGE SCALE GENOMIC DNA]</scope>
    <source>
        <strain evidence="1">Urdbean</strain>
    </source>
</reference>
<dbReference type="AlphaFoldDB" id="A0AAQ3NH03"/>
<organism evidence="1 2">
    <name type="scientific">Vigna mungo</name>
    <name type="common">Black gram</name>
    <name type="synonym">Phaseolus mungo</name>
    <dbReference type="NCBI Taxonomy" id="3915"/>
    <lineage>
        <taxon>Eukaryota</taxon>
        <taxon>Viridiplantae</taxon>
        <taxon>Streptophyta</taxon>
        <taxon>Embryophyta</taxon>
        <taxon>Tracheophyta</taxon>
        <taxon>Spermatophyta</taxon>
        <taxon>Magnoliopsida</taxon>
        <taxon>eudicotyledons</taxon>
        <taxon>Gunneridae</taxon>
        <taxon>Pentapetalae</taxon>
        <taxon>rosids</taxon>
        <taxon>fabids</taxon>
        <taxon>Fabales</taxon>
        <taxon>Fabaceae</taxon>
        <taxon>Papilionoideae</taxon>
        <taxon>50 kb inversion clade</taxon>
        <taxon>NPAAA clade</taxon>
        <taxon>indigoferoid/millettioid clade</taxon>
        <taxon>Phaseoleae</taxon>
        <taxon>Vigna</taxon>
    </lineage>
</organism>
<dbReference type="Gene3D" id="3.40.50.150">
    <property type="entry name" value="Vaccinia Virus protein VP39"/>
    <property type="match status" value="1"/>
</dbReference>
<accession>A0AAQ3NH03</accession>
<protein>
    <submittedName>
        <fullName evidence="1">Uncharacterized protein</fullName>
    </submittedName>
</protein>
<proteinExistence type="predicted"/>
<keyword evidence="2" id="KW-1185">Reference proteome</keyword>
<evidence type="ECO:0000313" key="2">
    <source>
        <dbReference type="Proteomes" id="UP001374535"/>
    </source>
</evidence>
<dbReference type="Proteomes" id="UP001374535">
    <property type="component" value="Chromosome 6"/>
</dbReference>
<evidence type="ECO:0000313" key="1">
    <source>
        <dbReference type="EMBL" id="WVZ08563.1"/>
    </source>
</evidence>
<name>A0AAQ3NH03_VIGMU</name>
<dbReference type="InterPro" id="IPR029063">
    <property type="entry name" value="SAM-dependent_MTases_sf"/>
</dbReference>